<protein>
    <submittedName>
        <fullName evidence="3">Uncharacterized protein</fullName>
    </submittedName>
</protein>
<keyword evidence="2" id="KW-0472">Membrane</keyword>
<evidence type="ECO:0000313" key="4">
    <source>
        <dbReference type="Proteomes" id="UP000199065"/>
    </source>
</evidence>
<name>A0A1I2TD73_9CORY</name>
<proteinExistence type="predicted"/>
<reference evidence="3 4" key="1">
    <citation type="submission" date="2016-10" db="EMBL/GenBank/DDBJ databases">
        <authorList>
            <person name="de Groot N.N."/>
        </authorList>
    </citation>
    <scope>NUCLEOTIDE SEQUENCE [LARGE SCALE GENOMIC DNA]</scope>
    <source>
        <strain>J11</strain>
        <strain evidence="4">PG 39</strain>
    </source>
</reference>
<evidence type="ECO:0000256" key="2">
    <source>
        <dbReference type="SAM" id="Phobius"/>
    </source>
</evidence>
<dbReference type="EMBL" id="FOPJ01000008">
    <property type="protein sequence ID" value="SFG62883.1"/>
    <property type="molecule type" value="Genomic_DNA"/>
</dbReference>
<keyword evidence="4" id="KW-1185">Reference proteome</keyword>
<sequence>MPDFSWTMFGLIFVLVLAVTLTLMRVMPKIKANREQSRKHDGGGGSAETAESSRNHHLD</sequence>
<evidence type="ECO:0000256" key="1">
    <source>
        <dbReference type="SAM" id="MobiDB-lite"/>
    </source>
</evidence>
<organism evidence="3 4">
    <name type="scientific">Corynebacterium spheniscorum</name>
    <dbReference type="NCBI Taxonomy" id="185761"/>
    <lineage>
        <taxon>Bacteria</taxon>
        <taxon>Bacillati</taxon>
        <taxon>Actinomycetota</taxon>
        <taxon>Actinomycetes</taxon>
        <taxon>Mycobacteriales</taxon>
        <taxon>Corynebacteriaceae</taxon>
        <taxon>Corynebacterium</taxon>
    </lineage>
</organism>
<feature type="region of interest" description="Disordered" evidence="1">
    <location>
        <begin position="32"/>
        <end position="59"/>
    </location>
</feature>
<dbReference type="AlphaFoldDB" id="A0A1I2TD73"/>
<feature type="transmembrane region" description="Helical" evidence="2">
    <location>
        <begin position="6"/>
        <end position="24"/>
    </location>
</feature>
<dbReference type="Proteomes" id="UP000199065">
    <property type="component" value="Unassembled WGS sequence"/>
</dbReference>
<evidence type="ECO:0000313" key="3">
    <source>
        <dbReference type="EMBL" id="SFG62883.1"/>
    </source>
</evidence>
<accession>A0A1I2TD73</accession>
<keyword evidence="2" id="KW-1133">Transmembrane helix</keyword>
<keyword evidence="2" id="KW-0812">Transmembrane</keyword>
<feature type="compositionally biased region" description="Basic and acidic residues" evidence="1">
    <location>
        <begin position="32"/>
        <end position="42"/>
    </location>
</feature>
<gene>
    <name evidence="3" type="ORF">SAMN05660282_01436</name>
</gene>